<name>A0A0A5GEQ2_9BACI</name>
<comment type="caution">
    <text evidence="1">The sequence shown here is derived from an EMBL/GenBank/DDBJ whole genome shotgun (WGS) entry which is preliminary data.</text>
</comment>
<evidence type="ECO:0000313" key="1">
    <source>
        <dbReference type="EMBL" id="KGX89698.1"/>
    </source>
</evidence>
<protein>
    <submittedName>
        <fullName evidence="1">Uncharacterized protein</fullName>
    </submittedName>
</protein>
<dbReference type="EMBL" id="AVPF01000013">
    <property type="protein sequence ID" value="KGX89698.1"/>
    <property type="molecule type" value="Genomic_DNA"/>
</dbReference>
<keyword evidence="2" id="KW-1185">Reference proteome</keyword>
<accession>A0A0A5GEQ2</accession>
<proteinExistence type="predicted"/>
<dbReference type="AlphaFoldDB" id="A0A0A5GEQ2"/>
<dbReference type="OrthoDB" id="2942659at2"/>
<dbReference type="RefSeq" id="WP_154657337.1">
    <property type="nucleotide sequence ID" value="NZ_AULJ01000031.1"/>
</dbReference>
<gene>
    <name evidence="1" type="ORF">N783_04795</name>
</gene>
<reference evidence="1 2" key="1">
    <citation type="submission" date="2013-08" db="EMBL/GenBank/DDBJ databases">
        <authorList>
            <person name="Huang J."/>
            <person name="Wang G."/>
        </authorList>
    </citation>
    <scope>NUCLEOTIDE SEQUENCE [LARGE SCALE GENOMIC DNA]</scope>
    <source>
        <strain evidence="1 2">BH030004</strain>
    </source>
</reference>
<dbReference type="STRING" id="1385511.GCA_000425225_02450"/>
<sequence length="52" mass="6117">MEKNDALAYTTIAMNELGYSRREIESITNKMLEVLEQYEEKEAEDKADEILF</sequence>
<dbReference type="Proteomes" id="UP000030403">
    <property type="component" value="Unassembled WGS sequence"/>
</dbReference>
<organism evidence="1 2">
    <name type="scientific">Pontibacillus marinus BH030004 = DSM 16465</name>
    <dbReference type="NCBI Taxonomy" id="1385511"/>
    <lineage>
        <taxon>Bacteria</taxon>
        <taxon>Bacillati</taxon>
        <taxon>Bacillota</taxon>
        <taxon>Bacilli</taxon>
        <taxon>Bacillales</taxon>
        <taxon>Bacillaceae</taxon>
        <taxon>Pontibacillus</taxon>
    </lineage>
</organism>
<evidence type="ECO:0000313" key="2">
    <source>
        <dbReference type="Proteomes" id="UP000030403"/>
    </source>
</evidence>